<feature type="region of interest" description="Disordered" evidence="1">
    <location>
        <begin position="356"/>
        <end position="409"/>
    </location>
</feature>
<reference evidence="2" key="1">
    <citation type="submission" date="2021-05" db="EMBL/GenBank/DDBJ databases">
        <title>Comparative genomics of three Colletotrichum scovillei strains and genetic complementation revealed genes involved fungal growth and virulence on chili pepper.</title>
        <authorList>
            <person name="Hsieh D.-K."/>
            <person name="Chuang S.-C."/>
            <person name="Chen C.-Y."/>
            <person name="Chao Y.-T."/>
            <person name="Lu M.-Y.J."/>
            <person name="Lee M.-H."/>
            <person name="Shih M.-C."/>
        </authorList>
    </citation>
    <scope>NUCLEOTIDE SEQUENCE</scope>
    <source>
        <strain evidence="2">Coll-153</strain>
    </source>
</reference>
<sequence>MAPSKKSMGKLPDIPKAKQDAKVRKNMTARKNPSAKEQKVPKKGVKVTTRPKSRALIQWRREEPLLVTLLWVQYTCAKEHGKMPWDDIIPQCFTGVTSTAFTQFLARERKRLLKMGYCVPPLPSQAKSLERDQNIRGYINAPTADNENAIRPLMANAAGEGELEDGEADDAMNGESPQLPFGQDPCQAHAQSGHLVNNDEAQPSHRVHDIPNPQQQAGELLFHHVQQFSLAQHDAQNDAKIQQQPSHSAQYSSQHNQIEQANQEWQAQHLNEGNDMQLYRQAIEAWKHDEPPNEARIYVEGLPPMAYYLFKVPASVSGGVSLISGTEIMYPMRTENGYTTYAIPIPVNLGNYLDDPNGQDFGAPTPFGNSPTTNLAPGSSSLNEPAFQALSDGSSDVNRGGFNGGFQGEHHLHEDANHLAMATGSAHVGDDQGFGFNDFDANLFDFSQFH</sequence>
<dbReference type="AlphaFoldDB" id="A0A9P7UFN6"/>
<accession>A0A9P7UFN6</accession>
<feature type="compositionally biased region" description="Polar residues" evidence="1">
    <location>
        <begin position="367"/>
        <end position="383"/>
    </location>
</feature>
<organism evidence="2 3">
    <name type="scientific">Colletotrichum scovillei</name>
    <dbReference type="NCBI Taxonomy" id="1209932"/>
    <lineage>
        <taxon>Eukaryota</taxon>
        <taxon>Fungi</taxon>
        <taxon>Dikarya</taxon>
        <taxon>Ascomycota</taxon>
        <taxon>Pezizomycotina</taxon>
        <taxon>Sordariomycetes</taxon>
        <taxon>Hypocreomycetidae</taxon>
        <taxon>Glomerellales</taxon>
        <taxon>Glomerellaceae</taxon>
        <taxon>Colletotrichum</taxon>
        <taxon>Colletotrichum acutatum species complex</taxon>
    </lineage>
</organism>
<name>A0A9P7UFN6_9PEZI</name>
<proteinExistence type="predicted"/>
<dbReference type="EMBL" id="JAESDN010000003">
    <property type="protein sequence ID" value="KAG7054056.1"/>
    <property type="molecule type" value="Genomic_DNA"/>
</dbReference>
<comment type="caution">
    <text evidence="2">The sequence shown here is derived from an EMBL/GenBank/DDBJ whole genome shotgun (WGS) entry which is preliminary data.</text>
</comment>
<feature type="compositionally biased region" description="Basic and acidic residues" evidence="1">
    <location>
        <begin position="13"/>
        <end position="23"/>
    </location>
</feature>
<protein>
    <submittedName>
        <fullName evidence="2">Uncharacterized protein</fullName>
    </submittedName>
</protein>
<evidence type="ECO:0000313" key="3">
    <source>
        <dbReference type="Proteomes" id="UP000699042"/>
    </source>
</evidence>
<keyword evidence="3" id="KW-1185">Reference proteome</keyword>
<feature type="compositionally biased region" description="Polar residues" evidence="1">
    <location>
        <begin position="239"/>
        <end position="258"/>
    </location>
</feature>
<dbReference type="Proteomes" id="UP000699042">
    <property type="component" value="Unassembled WGS sequence"/>
</dbReference>
<evidence type="ECO:0000313" key="2">
    <source>
        <dbReference type="EMBL" id="KAG7054056.1"/>
    </source>
</evidence>
<feature type="region of interest" description="Disordered" evidence="1">
    <location>
        <begin position="232"/>
        <end position="258"/>
    </location>
</feature>
<evidence type="ECO:0000256" key="1">
    <source>
        <dbReference type="SAM" id="MobiDB-lite"/>
    </source>
</evidence>
<feature type="region of interest" description="Disordered" evidence="1">
    <location>
        <begin position="1"/>
        <end position="49"/>
    </location>
</feature>
<gene>
    <name evidence="2" type="ORF">JMJ77_001130</name>
</gene>